<organism evidence="1 2">
    <name type="scientific">Bacteroides helcogenes (strain ATCC 35417 / DSM 20613 / JCM 6297 / CCUG 15421 / P 36-108)</name>
    <dbReference type="NCBI Taxonomy" id="693979"/>
    <lineage>
        <taxon>Bacteria</taxon>
        <taxon>Pseudomonadati</taxon>
        <taxon>Bacteroidota</taxon>
        <taxon>Bacteroidia</taxon>
        <taxon>Bacteroidales</taxon>
        <taxon>Bacteroidaceae</taxon>
        <taxon>Bacteroides</taxon>
    </lineage>
</organism>
<dbReference type="InterPro" id="IPR011042">
    <property type="entry name" value="6-blade_b-propeller_TolB-like"/>
</dbReference>
<dbReference type="OrthoDB" id="623956at2"/>
<accession>E6SUF5</accession>
<dbReference type="eggNOG" id="COG3391">
    <property type="taxonomic scope" value="Bacteria"/>
</dbReference>
<dbReference type="RefSeq" id="WP_013545990.1">
    <property type="nucleotide sequence ID" value="NC_014933.1"/>
</dbReference>
<evidence type="ECO:0000313" key="1">
    <source>
        <dbReference type="EMBL" id="ADV42373.1"/>
    </source>
</evidence>
<reference key="1">
    <citation type="submission" date="2010-11" db="EMBL/GenBank/DDBJ databases">
        <title>The complete genome of Bacteroides helcogenes P 36-108.</title>
        <authorList>
            <consortium name="US DOE Joint Genome Institute (JGI-PGF)"/>
            <person name="Lucas S."/>
            <person name="Copeland A."/>
            <person name="Lapidus A."/>
            <person name="Bruce D."/>
            <person name="Goodwin L."/>
            <person name="Pitluck S."/>
            <person name="Kyrpides N."/>
            <person name="Mavromatis K."/>
            <person name="Ivanova N."/>
            <person name="Zeytun A."/>
            <person name="Brettin T."/>
            <person name="Detter J.C."/>
            <person name="Tapia R."/>
            <person name="Han C."/>
            <person name="Land M."/>
            <person name="Hauser L."/>
            <person name="Markowitz V."/>
            <person name="Cheng J.-F."/>
            <person name="Hugenholtz P."/>
            <person name="Woyke T."/>
            <person name="Wu D."/>
            <person name="Gronow S."/>
            <person name="Wellnitz S."/>
            <person name="Brambilla E."/>
            <person name="Klenk H.-P."/>
            <person name="Eisen J.A."/>
        </authorList>
    </citation>
    <scope>NUCLEOTIDE SEQUENCE</scope>
    <source>
        <strain>P 36-108</strain>
    </source>
</reference>
<keyword evidence="2" id="KW-1185">Reference proteome</keyword>
<evidence type="ECO:0000313" key="2">
    <source>
        <dbReference type="Proteomes" id="UP000008630"/>
    </source>
</evidence>
<dbReference type="PROSITE" id="PS51257">
    <property type="entry name" value="PROKAR_LIPOPROTEIN"/>
    <property type="match status" value="1"/>
</dbReference>
<dbReference type="Proteomes" id="UP000008630">
    <property type="component" value="Chromosome"/>
</dbReference>
<dbReference type="SUPFAM" id="SSF63825">
    <property type="entry name" value="YWTD domain"/>
    <property type="match status" value="1"/>
</dbReference>
<dbReference type="Gene3D" id="2.120.10.30">
    <property type="entry name" value="TolB, C-terminal domain"/>
    <property type="match status" value="1"/>
</dbReference>
<dbReference type="AlphaFoldDB" id="E6SUF5"/>
<proteinExistence type="predicted"/>
<dbReference type="HOGENOM" id="CLU_764695_0_0_10"/>
<dbReference type="STRING" id="693979.Bache_0344"/>
<name>E6SUF5_BACT6</name>
<gene>
    <name evidence="1" type="ordered locus">Bache_0344</name>
</gene>
<evidence type="ECO:0008006" key="3">
    <source>
        <dbReference type="Google" id="ProtNLM"/>
    </source>
</evidence>
<protein>
    <recommendedName>
        <fullName evidence="3">6-bladed beta-propeller</fullName>
    </recommendedName>
</protein>
<dbReference type="KEGG" id="bhl:Bache_0344"/>
<dbReference type="Pfam" id="PF17170">
    <property type="entry name" value="DUF5128"/>
    <property type="match status" value="1"/>
</dbReference>
<reference evidence="1 2" key="2">
    <citation type="journal article" date="2011" name="Stand. Genomic Sci.">
        <title>Complete genome sequence of Bacteroides helcogenes type strain (P 36-108).</title>
        <authorList>
            <person name="Pati A."/>
            <person name="Gronow S."/>
            <person name="Zeytun A."/>
            <person name="Lapidus A."/>
            <person name="Nolan M."/>
            <person name="Hammon N."/>
            <person name="Deshpande S."/>
            <person name="Cheng J.F."/>
            <person name="Tapia R."/>
            <person name="Han C."/>
            <person name="Goodwin L."/>
            <person name="Pitluck S."/>
            <person name="Liolios K."/>
            <person name="Pagani I."/>
            <person name="Ivanova N."/>
            <person name="Mavromatis K."/>
            <person name="Chen A."/>
            <person name="Palaniappan K."/>
            <person name="Land M."/>
            <person name="Hauser L."/>
            <person name="Chang Y.J."/>
            <person name="Jeffries C.D."/>
            <person name="Detter J.C."/>
            <person name="Brambilla E."/>
            <person name="Rohde M."/>
            <person name="Goker M."/>
            <person name="Woyke T."/>
            <person name="Bristow J."/>
            <person name="Eisen J.A."/>
            <person name="Markowitz V."/>
            <person name="Hugenholtz P."/>
            <person name="Kyrpides N.C."/>
            <person name="Klenk H.P."/>
            <person name="Lucas S."/>
        </authorList>
    </citation>
    <scope>NUCLEOTIDE SEQUENCE [LARGE SCALE GENOMIC DNA]</scope>
    <source>
        <strain evidence="2">ATCC 35417 / DSM 20613 / JCM 6297 / CCUG 15421 / P 36-108</strain>
    </source>
</reference>
<dbReference type="EMBL" id="CP002352">
    <property type="protein sequence ID" value="ADV42373.1"/>
    <property type="molecule type" value="Genomic_DNA"/>
</dbReference>
<sequence>MRTAIYMLLLAVFTGCQHKGKETVAEAAGNVADTTVIELTIDPDKIPAVPFDSLMDDVKFVRLQTDDRCLVGVVDQFICTDNYIFIMDRESARAVFCFDMQGRFVRKIGRTGSGSGEYVRLCNIALSADKEHLIIVDWAGKLLYYDFYGNLVKAVKVDIGKLPFDSIEEIDNQIIAAYYNIGCQEEDEKPMLTVANSTDGDILYRTFPTYQTKLFRMNNGMFPFRKYGGNVYLNKSWTQSFYKVGANGCTELYRLHIAGGGYPEITDEINDDAYIELLNKTTILHDYVFLKDVSVFFFSPPKVYWHPFVVYFHETGSMLICSGSYTNPLFEFYSTLNTPLVRQGDNTYVVQHSAGDVLSKKKKIFGNPLIQDDTLEKLYNGLTEDENPVFFFYQLMKYRTIKTLNNK</sequence>